<protein>
    <submittedName>
        <fullName evidence="1">Uncharacterized protein</fullName>
    </submittedName>
</protein>
<gene>
    <name evidence="1" type="ORF">O181_092069</name>
</gene>
<comment type="caution">
    <text evidence="1">The sequence shown here is derived from an EMBL/GenBank/DDBJ whole genome shotgun (WGS) entry which is preliminary data.</text>
</comment>
<dbReference type="OrthoDB" id="3234307at2759"/>
<organism evidence="1 2">
    <name type="scientific">Austropuccinia psidii MF-1</name>
    <dbReference type="NCBI Taxonomy" id="1389203"/>
    <lineage>
        <taxon>Eukaryota</taxon>
        <taxon>Fungi</taxon>
        <taxon>Dikarya</taxon>
        <taxon>Basidiomycota</taxon>
        <taxon>Pucciniomycotina</taxon>
        <taxon>Pucciniomycetes</taxon>
        <taxon>Pucciniales</taxon>
        <taxon>Sphaerophragmiaceae</taxon>
        <taxon>Austropuccinia</taxon>
    </lineage>
</organism>
<dbReference type="Proteomes" id="UP000765509">
    <property type="component" value="Unassembled WGS sequence"/>
</dbReference>
<reference evidence="1" key="1">
    <citation type="submission" date="2021-03" db="EMBL/GenBank/DDBJ databases">
        <title>Draft genome sequence of rust myrtle Austropuccinia psidii MF-1, a brazilian biotype.</title>
        <authorList>
            <person name="Quecine M.C."/>
            <person name="Pachon D.M.R."/>
            <person name="Bonatelli M.L."/>
            <person name="Correr F.H."/>
            <person name="Franceschini L.M."/>
            <person name="Leite T.F."/>
            <person name="Margarido G.R.A."/>
            <person name="Almeida C.A."/>
            <person name="Ferrarezi J.A."/>
            <person name="Labate C.A."/>
        </authorList>
    </citation>
    <scope>NUCLEOTIDE SEQUENCE</scope>
    <source>
        <strain evidence="1">MF-1</strain>
    </source>
</reference>
<dbReference type="EMBL" id="AVOT02058471">
    <property type="protein sequence ID" value="MBW0552354.1"/>
    <property type="molecule type" value="Genomic_DNA"/>
</dbReference>
<name>A0A9Q3IYS2_9BASI</name>
<dbReference type="AlphaFoldDB" id="A0A9Q3IYS2"/>
<accession>A0A9Q3IYS2</accession>
<keyword evidence="2" id="KW-1185">Reference proteome</keyword>
<evidence type="ECO:0000313" key="2">
    <source>
        <dbReference type="Proteomes" id="UP000765509"/>
    </source>
</evidence>
<proteinExistence type="predicted"/>
<sequence>MNKKLLYLLFKYKAAFAIDKEPLGATIGNEVDIILNLEKPYPPLLRRPAYPAYTRAREALEEHIKQLMYLGLPFKLFIDSCGEGLRAALHQTQIPNDKPVEGPI</sequence>
<evidence type="ECO:0000313" key="1">
    <source>
        <dbReference type="EMBL" id="MBW0552354.1"/>
    </source>
</evidence>